<name>A0ABY5TYZ2_9MOLU</name>
<dbReference type="RefSeq" id="WP_259429964.1">
    <property type="nucleotide sequence ID" value="NZ_CP103424.1"/>
</dbReference>
<reference evidence="1" key="1">
    <citation type="submission" date="2022-08" db="EMBL/GenBank/DDBJ databases">
        <title>Complete genome sequence of Mycoplasma cottewii type strain VIS.</title>
        <authorList>
            <person name="Spergser J."/>
        </authorList>
    </citation>
    <scope>NUCLEOTIDE SEQUENCE</scope>
    <source>
        <strain evidence="1">VIS</strain>
    </source>
</reference>
<evidence type="ECO:0000313" key="1">
    <source>
        <dbReference type="EMBL" id="UWD34776.1"/>
    </source>
</evidence>
<proteinExistence type="predicted"/>
<gene>
    <name evidence="1" type="ORF">NX779_03090</name>
</gene>
<evidence type="ECO:0000313" key="2">
    <source>
        <dbReference type="Proteomes" id="UP001059819"/>
    </source>
</evidence>
<dbReference type="NCBIfam" id="NF046008">
    <property type="entry name" value="ICE_MAGa4850"/>
    <property type="match status" value="1"/>
</dbReference>
<dbReference type="Proteomes" id="UP001059819">
    <property type="component" value="Chromosome"/>
</dbReference>
<sequence>MSHIKNWILMLEDNNPKEIELFLMNERFNKTYENKKYDKLCENTISIIKKAKLIIGESFVAKLTGDKVAIEILMILKAMSKATVTKKTLLELGFKNSSIKLAIKKLFELKILDKAIYEKSGILKLTRKVFRNKKEKFWIIKGEFLIKYFLLYGLTNCLAMLDSMYCWKATKNKQLENSNSKFALVQNNYFLKLNVSRTKIWRAFKALSDFLGICYSKLVLIIRTSEKKFDVFWNKNGQRVKKFVCYEFKTERLLSSEIKKLFLKN</sequence>
<accession>A0ABY5TYZ2</accession>
<organism evidence="1 2">
    <name type="scientific">Mycoplasma cottewii</name>
    <dbReference type="NCBI Taxonomy" id="51364"/>
    <lineage>
        <taxon>Bacteria</taxon>
        <taxon>Bacillati</taxon>
        <taxon>Mycoplasmatota</taxon>
        <taxon>Mollicutes</taxon>
        <taxon>Mycoplasmataceae</taxon>
        <taxon>Mycoplasma</taxon>
    </lineage>
</organism>
<dbReference type="EMBL" id="CP103424">
    <property type="protein sequence ID" value="UWD34776.1"/>
    <property type="molecule type" value="Genomic_DNA"/>
</dbReference>
<protein>
    <submittedName>
        <fullName evidence="1">Integrative conjugal element protein</fullName>
    </submittedName>
</protein>
<keyword evidence="2" id="KW-1185">Reference proteome</keyword>